<keyword evidence="4" id="KW-0963">Cytoplasm</keyword>
<reference evidence="12" key="1">
    <citation type="submission" date="2012-02" db="EMBL/GenBank/DDBJ databases">
        <title>Complete sequence of chromosome of Methanomethylovorans hollandica DSM 15978.</title>
        <authorList>
            <person name="Lucas S."/>
            <person name="Copeland A."/>
            <person name="Lapidus A."/>
            <person name="Glavina del Rio T."/>
            <person name="Dalin E."/>
            <person name="Tice H."/>
            <person name="Bruce D."/>
            <person name="Goodwin L."/>
            <person name="Pitluck S."/>
            <person name="Peters L."/>
            <person name="Mikhailova N."/>
            <person name="Held B."/>
            <person name="Kyrpides N."/>
            <person name="Mavromatis K."/>
            <person name="Ivanova N."/>
            <person name="Brettin T."/>
            <person name="Detter J.C."/>
            <person name="Han C."/>
            <person name="Larimer F."/>
            <person name="Land M."/>
            <person name="Hauser L."/>
            <person name="Markowitz V."/>
            <person name="Cheng J.-F."/>
            <person name="Hugenholtz P."/>
            <person name="Woyke T."/>
            <person name="Wu D."/>
            <person name="Spring S."/>
            <person name="Schroeder M."/>
            <person name="Brambilla E."/>
            <person name="Klenk H.-P."/>
            <person name="Eisen J.A."/>
        </authorList>
    </citation>
    <scope>NUCLEOTIDE SEQUENCE [LARGE SCALE GENOMIC DNA]</scope>
    <source>
        <strain evidence="12">DSM 15978 / NBRC 107637 / DMS1</strain>
    </source>
</reference>
<evidence type="ECO:0000256" key="9">
    <source>
        <dbReference type="RuleBase" id="RU003915"/>
    </source>
</evidence>
<gene>
    <name evidence="11" type="ordered locus">Metho_1022</name>
</gene>
<dbReference type="AlphaFoldDB" id="L0KX47"/>
<dbReference type="PANTHER" id="PTHR47861">
    <property type="entry name" value="FKBP-TYPE PEPTIDYL-PROLYL CIS-TRANS ISOMERASE SLYD"/>
    <property type="match status" value="1"/>
</dbReference>
<name>L0KX47_METHD</name>
<evidence type="ECO:0000256" key="3">
    <source>
        <dbReference type="ARBA" id="ARBA00006577"/>
    </source>
</evidence>
<dbReference type="InterPro" id="IPR001179">
    <property type="entry name" value="PPIase_FKBP_dom"/>
</dbReference>
<comment type="catalytic activity">
    <reaction evidence="1 8 9">
        <text>[protein]-peptidylproline (omega=180) = [protein]-peptidylproline (omega=0)</text>
        <dbReference type="Rhea" id="RHEA:16237"/>
        <dbReference type="Rhea" id="RHEA-COMP:10747"/>
        <dbReference type="Rhea" id="RHEA-COMP:10748"/>
        <dbReference type="ChEBI" id="CHEBI:83833"/>
        <dbReference type="ChEBI" id="CHEBI:83834"/>
        <dbReference type="EC" id="5.2.1.8"/>
    </reaction>
</comment>
<evidence type="ECO:0000313" key="12">
    <source>
        <dbReference type="Proteomes" id="UP000010866"/>
    </source>
</evidence>
<dbReference type="PROSITE" id="PS50059">
    <property type="entry name" value="FKBP_PPIASE"/>
    <property type="match status" value="1"/>
</dbReference>
<organism evidence="11 12">
    <name type="scientific">Methanomethylovorans hollandica (strain DSM 15978 / NBRC 107637 / DMS1)</name>
    <dbReference type="NCBI Taxonomy" id="867904"/>
    <lineage>
        <taxon>Archaea</taxon>
        <taxon>Methanobacteriati</taxon>
        <taxon>Methanobacteriota</taxon>
        <taxon>Stenosarchaea group</taxon>
        <taxon>Methanomicrobia</taxon>
        <taxon>Methanosarcinales</taxon>
        <taxon>Methanosarcinaceae</taxon>
        <taxon>Methanomethylovorans</taxon>
    </lineage>
</organism>
<evidence type="ECO:0000256" key="8">
    <source>
        <dbReference type="PROSITE-ProRule" id="PRU00277"/>
    </source>
</evidence>
<dbReference type="SUPFAM" id="SSF54534">
    <property type="entry name" value="FKBP-like"/>
    <property type="match status" value="1"/>
</dbReference>
<evidence type="ECO:0000256" key="4">
    <source>
        <dbReference type="ARBA" id="ARBA00022490"/>
    </source>
</evidence>
<dbReference type="HOGENOM" id="CLU_098197_2_1_2"/>
<dbReference type="KEGG" id="mhz:Metho_1022"/>
<dbReference type="PANTHER" id="PTHR47861:SF3">
    <property type="entry name" value="FKBP-TYPE PEPTIDYL-PROLYL CIS-TRANS ISOMERASE SLYD"/>
    <property type="match status" value="1"/>
</dbReference>
<dbReference type="GeneID" id="14406831"/>
<feature type="domain" description="PPIase FKBP-type" evidence="10">
    <location>
        <begin position="6"/>
        <end position="91"/>
    </location>
</feature>
<evidence type="ECO:0000256" key="2">
    <source>
        <dbReference type="ARBA" id="ARBA00004496"/>
    </source>
</evidence>
<protein>
    <recommendedName>
        <fullName evidence="9">Peptidyl-prolyl cis-trans isomerase</fullName>
        <ecNumber evidence="9">5.2.1.8</ecNumber>
    </recommendedName>
</protein>
<dbReference type="Proteomes" id="UP000010866">
    <property type="component" value="Chromosome"/>
</dbReference>
<keyword evidence="5 8" id="KW-0697">Rotamase</keyword>
<comment type="similarity">
    <text evidence="3 9">Belongs to the FKBP-type PPIase family.</text>
</comment>
<accession>L0KX47</accession>
<evidence type="ECO:0000313" key="11">
    <source>
        <dbReference type="EMBL" id="AGB49260.1"/>
    </source>
</evidence>
<dbReference type="Pfam" id="PF00254">
    <property type="entry name" value="FKBP_C"/>
    <property type="match status" value="1"/>
</dbReference>
<evidence type="ECO:0000259" key="10">
    <source>
        <dbReference type="PROSITE" id="PS50059"/>
    </source>
</evidence>
<dbReference type="OrthoDB" id="8615at2157"/>
<evidence type="ECO:0000256" key="5">
    <source>
        <dbReference type="ARBA" id="ARBA00023110"/>
    </source>
</evidence>
<dbReference type="STRING" id="867904.Metho_1022"/>
<evidence type="ECO:0000256" key="1">
    <source>
        <dbReference type="ARBA" id="ARBA00000971"/>
    </source>
</evidence>
<dbReference type="Gene3D" id="3.10.50.40">
    <property type="match status" value="1"/>
</dbReference>
<dbReference type="GO" id="GO:0042026">
    <property type="term" value="P:protein refolding"/>
    <property type="evidence" value="ECO:0007669"/>
    <property type="project" value="UniProtKB-ARBA"/>
</dbReference>
<dbReference type="GO" id="GO:0005737">
    <property type="term" value="C:cytoplasm"/>
    <property type="evidence" value="ECO:0007669"/>
    <property type="project" value="UniProtKB-SubCell"/>
</dbReference>
<keyword evidence="12" id="KW-1185">Reference proteome</keyword>
<proteinExistence type="inferred from homology"/>
<keyword evidence="6" id="KW-0143">Chaperone</keyword>
<sequence>MAIKDGDTIKIDYTGTLDDGTVFDSSEDHGEPLEFTVGARQVIPGFEDAVRGMEVGEEKTFRIEASEAYGAHDPNLIQTFPRSALQSDTEIEVGMIIMLGTTDGQEMPAMITELTEETIIIDVNHPLAGQALTFSIKIIEA</sequence>
<dbReference type="RefSeq" id="WP_015324427.1">
    <property type="nucleotide sequence ID" value="NC_019977.1"/>
</dbReference>
<dbReference type="GO" id="GO:0003755">
    <property type="term" value="F:peptidyl-prolyl cis-trans isomerase activity"/>
    <property type="evidence" value="ECO:0007669"/>
    <property type="project" value="UniProtKB-UniRule"/>
</dbReference>
<keyword evidence="7 8" id="KW-0413">Isomerase</keyword>
<evidence type="ECO:0000256" key="7">
    <source>
        <dbReference type="ARBA" id="ARBA00023235"/>
    </source>
</evidence>
<dbReference type="EC" id="5.2.1.8" evidence="9"/>
<evidence type="ECO:0000256" key="6">
    <source>
        <dbReference type="ARBA" id="ARBA00023186"/>
    </source>
</evidence>
<comment type="subcellular location">
    <subcellularLocation>
        <location evidence="2">Cytoplasm</location>
    </subcellularLocation>
</comment>
<dbReference type="EMBL" id="CP003362">
    <property type="protein sequence ID" value="AGB49260.1"/>
    <property type="molecule type" value="Genomic_DNA"/>
</dbReference>
<dbReference type="InterPro" id="IPR046357">
    <property type="entry name" value="PPIase_dom_sf"/>
</dbReference>